<dbReference type="Pfam" id="PF05345">
    <property type="entry name" value="He_PIG"/>
    <property type="match status" value="2"/>
</dbReference>
<dbReference type="Gene3D" id="2.60.40.10">
    <property type="entry name" value="Immunoglobulins"/>
    <property type="match status" value="2"/>
</dbReference>
<dbReference type="InterPro" id="IPR006644">
    <property type="entry name" value="Cadg"/>
</dbReference>
<sequence length="277" mass="27834">MFDSPVPVVQGNQYNFKLTFTGDNISGIGLRQRDNPTVGGNLLMGFSTSGFPNATALFVALDDQPWLTGSPGAATVGTPFSFTPTVTDNAVPAISFARAAGTTLPSWLQLNTVTGELSGTPPAPGSTLVTLVGTDAVGRQSTLPVTIVAAPAPVQAVLSGTAGPATAGVLFSFTPTVNADATQPLGFVEAPGTTLPSWLQLNAATGELTGTPPAAGTTTVQIIASNALAGDSAPLTVTIVANAAAPVAVPTLSEWGFALLGLLAAALGGRRLRQRRA</sequence>
<proteinExistence type="predicted"/>
<dbReference type="RefSeq" id="WP_187265662.1">
    <property type="nucleotide sequence ID" value="NZ_JBHUEJ010000016.1"/>
</dbReference>
<name>A0ABW4KWA6_9BURK</name>
<feature type="domain" description="Dystroglycan-type cadherin-like" evidence="1">
    <location>
        <begin position="157"/>
        <end position="246"/>
    </location>
</feature>
<gene>
    <name evidence="2" type="ORF">ACFSF0_08325</name>
</gene>
<evidence type="ECO:0000259" key="1">
    <source>
        <dbReference type="SMART" id="SM00736"/>
    </source>
</evidence>
<organism evidence="2 3">
    <name type="scientific">Ottowia flava</name>
    <dbReference type="NCBI Taxonomy" id="2675430"/>
    <lineage>
        <taxon>Bacteria</taxon>
        <taxon>Pseudomonadati</taxon>
        <taxon>Pseudomonadota</taxon>
        <taxon>Betaproteobacteria</taxon>
        <taxon>Burkholderiales</taxon>
        <taxon>Comamonadaceae</taxon>
        <taxon>Ottowia</taxon>
    </lineage>
</organism>
<feature type="domain" description="Dystroglycan-type cadherin-like" evidence="1">
    <location>
        <begin position="56"/>
        <end position="156"/>
    </location>
</feature>
<comment type="caution">
    <text evidence="2">The sequence shown here is derived from an EMBL/GenBank/DDBJ whole genome shotgun (WGS) entry which is preliminary data.</text>
</comment>
<protein>
    <submittedName>
        <fullName evidence="2">IPTL-CTERM sorting domain-containing protein</fullName>
    </submittedName>
</protein>
<dbReference type="Proteomes" id="UP001597304">
    <property type="component" value="Unassembled WGS sequence"/>
</dbReference>
<reference evidence="3" key="1">
    <citation type="journal article" date="2019" name="Int. J. Syst. Evol. Microbiol.">
        <title>The Global Catalogue of Microorganisms (GCM) 10K type strain sequencing project: providing services to taxonomists for standard genome sequencing and annotation.</title>
        <authorList>
            <consortium name="The Broad Institute Genomics Platform"/>
            <consortium name="The Broad Institute Genome Sequencing Center for Infectious Disease"/>
            <person name="Wu L."/>
            <person name="Ma J."/>
        </authorList>
    </citation>
    <scope>NUCLEOTIDE SEQUENCE [LARGE SCALE GENOMIC DNA]</scope>
    <source>
        <strain evidence="3">LMG 29247</strain>
    </source>
</reference>
<dbReference type="InterPro" id="IPR026442">
    <property type="entry name" value="IPTL_CTERM"/>
</dbReference>
<dbReference type="InterPro" id="IPR015919">
    <property type="entry name" value="Cadherin-like_sf"/>
</dbReference>
<dbReference type="NCBIfam" id="TIGR04174">
    <property type="entry name" value="IPTL_CTERM"/>
    <property type="match status" value="1"/>
</dbReference>
<evidence type="ECO:0000313" key="2">
    <source>
        <dbReference type="EMBL" id="MFD1710608.1"/>
    </source>
</evidence>
<dbReference type="SUPFAM" id="SSF49313">
    <property type="entry name" value="Cadherin-like"/>
    <property type="match status" value="2"/>
</dbReference>
<dbReference type="InterPro" id="IPR013783">
    <property type="entry name" value="Ig-like_fold"/>
</dbReference>
<dbReference type="SMART" id="SM00736">
    <property type="entry name" value="CADG"/>
    <property type="match status" value="2"/>
</dbReference>
<evidence type="ECO:0000313" key="3">
    <source>
        <dbReference type="Proteomes" id="UP001597304"/>
    </source>
</evidence>
<accession>A0ABW4KWA6</accession>
<keyword evidence="3" id="KW-1185">Reference proteome</keyword>
<dbReference type="Pfam" id="PF18203">
    <property type="entry name" value="IPTL-CTERM"/>
    <property type="match status" value="1"/>
</dbReference>
<dbReference type="EMBL" id="JBHUEJ010000016">
    <property type="protein sequence ID" value="MFD1710608.1"/>
    <property type="molecule type" value="Genomic_DNA"/>
</dbReference>